<dbReference type="HAMAP" id="MF_00362">
    <property type="entry name" value="Ribosomal_uL10"/>
    <property type="match status" value="1"/>
</dbReference>
<keyword evidence="5" id="KW-0694">RNA-binding</keyword>
<evidence type="ECO:0000313" key="6">
    <source>
        <dbReference type="EMBL" id="BDI33255.1"/>
    </source>
</evidence>
<dbReference type="Pfam" id="PF00466">
    <property type="entry name" value="Ribosomal_L10"/>
    <property type="match status" value="1"/>
</dbReference>
<dbReference type="EMBL" id="AP025739">
    <property type="protein sequence ID" value="BDI33255.1"/>
    <property type="molecule type" value="Genomic_DNA"/>
</dbReference>
<dbReference type="SUPFAM" id="SSF160369">
    <property type="entry name" value="Ribosomal protein L10-like"/>
    <property type="match status" value="1"/>
</dbReference>
<dbReference type="Proteomes" id="UP000287394">
    <property type="component" value="Chromosome"/>
</dbReference>
<dbReference type="Gene3D" id="6.10.250.290">
    <property type="match status" value="1"/>
</dbReference>
<dbReference type="RefSeq" id="WP_165863869.1">
    <property type="nucleotide sequence ID" value="NZ_AP025739.1"/>
</dbReference>
<comment type="similarity">
    <text evidence="1 5">Belongs to the universal ribosomal protein uL10 family.</text>
</comment>
<protein>
    <recommendedName>
        <fullName evidence="4 5">Large ribosomal subunit protein uL10</fullName>
    </recommendedName>
</protein>
<evidence type="ECO:0000256" key="2">
    <source>
        <dbReference type="ARBA" id="ARBA00022980"/>
    </source>
</evidence>
<dbReference type="Gene3D" id="3.30.70.1730">
    <property type="match status" value="1"/>
</dbReference>
<keyword evidence="3 5" id="KW-0687">Ribonucleoprotein</keyword>
<dbReference type="NCBIfam" id="NF000955">
    <property type="entry name" value="PRK00099.1-1"/>
    <property type="match status" value="1"/>
</dbReference>
<evidence type="ECO:0000256" key="5">
    <source>
        <dbReference type="HAMAP-Rule" id="MF_00362"/>
    </source>
</evidence>
<dbReference type="GO" id="GO:0006412">
    <property type="term" value="P:translation"/>
    <property type="evidence" value="ECO:0007669"/>
    <property type="project" value="UniProtKB-UniRule"/>
</dbReference>
<dbReference type="AlphaFoldDB" id="A0A402CNL6"/>
<keyword evidence="7" id="KW-1185">Reference proteome</keyword>
<comment type="subunit">
    <text evidence="5">Part of the ribosomal stalk of the 50S ribosomal subunit. The N-terminus interacts with L11 and the large rRNA to form the base of the stalk. The C-terminus forms an elongated spine to which L12 dimers bind in a sequential fashion forming a multimeric L10(L12)X complex.</text>
</comment>
<organism evidence="6 7">
    <name type="scientific">Capsulimonas corticalis</name>
    <dbReference type="NCBI Taxonomy" id="2219043"/>
    <lineage>
        <taxon>Bacteria</taxon>
        <taxon>Bacillati</taxon>
        <taxon>Armatimonadota</taxon>
        <taxon>Armatimonadia</taxon>
        <taxon>Capsulimonadales</taxon>
        <taxon>Capsulimonadaceae</taxon>
        <taxon>Capsulimonas</taxon>
    </lineage>
</organism>
<dbReference type="InterPro" id="IPR001790">
    <property type="entry name" value="Ribosomal_uL10"/>
</dbReference>
<dbReference type="CDD" id="cd05797">
    <property type="entry name" value="Ribosomal_L10"/>
    <property type="match status" value="1"/>
</dbReference>
<evidence type="ECO:0000256" key="3">
    <source>
        <dbReference type="ARBA" id="ARBA00023274"/>
    </source>
</evidence>
<dbReference type="PROSITE" id="PS01109">
    <property type="entry name" value="RIBOSOMAL_L10"/>
    <property type="match status" value="1"/>
</dbReference>
<dbReference type="GO" id="GO:0015934">
    <property type="term" value="C:large ribosomal subunit"/>
    <property type="evidence" value="ECO:0007669"/>
    <property type="project" value="InterPro"/>
</dbReference>
<dbReference type="InterPro" id="IPR043141">
    <property type="entry name" value="Ribosomal_uL10-like_sf"/>
</dbReference>
<dbReference type="PANTHER" id="PTHR11560">
    <property type="entry name" value="39S RIBOSOMAL PROTEIN L10, MITOCHONDRIAL"/>
    <property type="match status" value="1"/>
</dbReference>
<keyword evidence="2 5" id="KW-0689">Ribosomal protein</keyword>
<dbReference type="InterPro" id="IPR022973">
    <property type="entry name" value="Ribosomal_uL10_bac"/>
</dbReference>
<proteinExistence type="inferred from homology"/>
<sequence>MATEYVIEASAAKVEVVGELRELVGGISAAIMTDYRGLSVAELTDLRKKLRAVDGEFRVVKNTLFKLAAADLLPVDQMGEYLAGPTAIGFAKGDPIAVTKVIVDFVKDHKAISLKGGVVDGTVYNAAQVDALSKIPSREVLISQMLGSLNGPVSGLVGTLNGILANFVFTLQAVADKQGAEAAA</sequence>
<dbReference type="GO" id="GO:0070180">
    <property type="term" value="F:large ribosomal subunit rRNA binding"/>
    <property type="evidence" value="ECO:0007669"/>
    <property type="project" value="UniProtKB-UniRule"/>
</dbReference>
<dbReference type="InterPro" id="IPR002363">
    <property type="entry name" value="Ribosomal_uL10_CS_bac"/>
</dbReference>
<evidence type="ECO:0000256" key="1">
    <source>
        <dbReference type="ARBA" id="ARBA00008889"/>
    </source>
</evidence>
<gene>
    <name evidence="5 6" type="primary">rplJ</name>
    <name evidence="6" type="ORF">CCAX7_53060</name>
</gene>
<reference evidence="6 7" key="1">
    <citation type="journal article" date="2019" name="Int. J. Syst. Evol. Microbiol.">
        <title>Capsulimonas corticalis gen. nov., sp. nov., an aerobic capsulated bacterium, of a novel bacterial order, Capsulimonadales ord. nov., of the class Armatimonadia of the phylum Armatimonadetes.</title>
        <authorList>
            <person name="Li J."/>
            <person name="Kudo C."/>
            <person name="Tonouchi A."/>
        </authorList>
    </citation>
    <scope>NUCLEOTIDE SEQUENCE [LARGE SCALE GENOMIC DNA]</scope>
    <source>
        <strain evidence="6 7">AX-7</strain>
    </source>
</reference>
<evidence type="ECO:0000256" key="4">
    <source>
        <dbReference type="ARBA" id="ARBA00035202"/>
    </source>
</evidence>
<dbReference type="InterPro" id="IPR047865">
    <property type="entry name" value="Ribosomal_uL10_bac_type"/>
</dbReference>
<name>A0A402CNL6_9BACT</name>
<dbReference type="FunCoup" id="A0A402CNL6">
    <property type="interactions" value="492"/>
</dbReference>
<dbReference type="KEGG" id="ccot:CCAX7_53060"/>
<evidence type="ECO:0000313" key="7">
    <source>
        <dbReference type="Proteomes" id="UP000287394"/>
    </source>
</evidence>
<accession>A0A402CNL6</accession>
<keyword evidence="5" id="KW-0699">rRNA-binding</keyword>
<dbReference type="GO" id="GO:0003735">
    <property type="term" value="F:structural constituent of ribosome"/>
    <property type="evidence" value="ECO:0007669"/>
    <property type="project" value="InterPro"/>
</dbReference>
<comment type="function">
    <text evidence="5">Forms part of the ribosomal stalk, playing a central role in the interaction of the ribosome with GTP-bound translation factors.</text>
</comment>